<sequence length="361" mass="37239">MKRLMKALFILALIFCFAMPAFAIKILPYDVPLQDLMKWDKSGATLKLSNPEGETLSVAWASTVDLWNYDGATWTFDLPSGDTFAFGKGIAVTGISSITGATTITGTFGVTGAVTITGTVGVSGLITSTSITGFRSNPTFIGDLARTNYALAIGTRAAALTVTIGAGNDQDLDPIQLNLLVAGVNPGNSSTLNASYMLITHNTAMTNMRLKCSDWNVVVSADIKDAYVYQGEIDITASTAIGGEACVLGLTMSVSAGTVTGLVRGLVILMSGASMPANAAAVYVNVGGGATLTHGLLFATQGGTTLTNAIYIEQGGTVTNILKFDATSATVVSTATGGATRSYKIRCAVGGVTGWLSLYTD</sequence>
<dbReference type="EMBL" id="MT145000">
    <property type="protein sequence ID" value="QJI02419.1"/>
    <property type="molecule type" value="Genomic_DNA"/>
</dbReference>
<gene>
    <name evidence="1" type="ORF">TM448B03228_0005</name>
</gene>
<dbReference type="AlphaFoldDB" id="A0A6M3XWQ5"/>
<accession>A0A6M3XWQ5</accession>
<name>A0A6M3XWQ5_9ZZZZ</name>
<organism evidence="1">
    <name type="scientific">viral metagenome</name>
    <dbReference type="NCBI Taxonomy" id="1070528"/>
    <lineage>
        <taxon>unclassified sequences</taxon>
        <taxon>metagenomes</taxon>
        <taxon>organismal metagenomes</taxon>
    </lineage>
</organism>
<evidence type="ECO:0000313" key="1">
    <source>
        <dbReference type="EMBL" id="QJI02419.1"/>
    </source>
</evidence>
<reference evidence="1" key="1">
    <citation type="submission" date="2020-03" db="EMBL/GenBank/DDBJ databases">
        <title>The deep terrestrial virosphere.</title>
        <authorList>
            <person name="Holmfeldt K."/>
            <person name="Nilsson E."/>
            <person name="Simone D."/>
            <person name="Lopez-Fernandez M."/>
            <person name="Wu X."/>
            <person name="de Brujin I."/>
            <person name="Lundin D."/>
            <person name="Andersson A."/>
            <person name="Bertilsson S."/>
            <person name="Dopson M."/>
        </authorList>
    </citation>
    <scope>NUCLEOTIDE SEQUENCE</scope>
    <source>
        <strain evidence="1">TM448B03228</strain>
    </source>
</reference>
<protein>
    <submittedName>
        <fullName evidence="1">Uncharacterized protein</fullName>
    </submittedName>
</protein>
<proteinExistence type="predicted"/>